<keyword evidence="7 14" id="KW-0812">Transmembrane</keyword>
<dbReference type="Gramene" id="TRITD3Av1G009170.1">
    <property type="protein sequence ID" value="TRITD3Av1G009170.1"/>
    <property type="gene ID" value="TRITD3Av1G009170"/>
</dbReference>
<evidence type="ECO:0000256" key="7">
    <source>
        <dbReference type="ARBA" id="ARBA00022692"/>
    </source>
</evidence>
<keyword evidence="8" id="KW-0677">Repeat</keyword>
<keyword evidence="16" id="KW-1185">Reference proteome</keyword>
<sequence length="219" mass="23740">MMMRFNSAGDIVGAKNLPSVQAFYQDTVVITYKGSYVTFTRILTTLTAIDLSNNRLEGTIPESVGRLVSLRVLNMSHNAFTGKIPTQLGGVTDLESLDLSCNQLSGEIPQELTNLTSLATLNLSDNQLVGKIPQSRQFLTFDITSFEGNLGLCGSPFSNPCGVSLAPPSVAHVEKSSDVDVILFLFVGMGFGVGFAAAILMRWGRIRKWFVKSARALRT</sequence>
<evidence type="ECO:0000313" key="16">
    <source>
        <dbReference type="Proteomes" id="UP000324705"/>
    </source>
</evidence>
<organism evidence="15 16">
    <name type="scientific">Triticum turgidum subsp. durum</name>
    <name type="common">Durum wheat</name>
    <name type="synonym">Triticum durum</name>
    <dbReference type="NCBI Taxonomy" id="4567"/>
    <lineage>
        <taxon>Eukaryota</taxon>
        <taxon>Viridiplantae</taxon>
        <taxon>Streptophyta</taxon>
        <taxon>Embryophyta</taxon>
        <taxon>Tracheophyta</taxon>
        <taxon>Spermatophyta</taxon>
        <taxon>Magnoliopsida</taxon>
        <taxon>Liliopsida</taxon>
        <taxon>Poales</taxon>
        <taxon>Poaceae</taxon>
        <taxon>BOP clade</taxon>
        <taxon>Pooideae</taxon>
        <taxon>Triticodae</taxon>
        <taxon>Triticeae</taxon>
        <taxon>Triticinae</taxon>
        <taxon>Triticum</taxon>
    </lineage>
</organism>
<keyword evidence="10 14" id="KW-0472">Membrane</keyword>
<name>A0A9R0VGX0_TRITD</name>
<dbReference type="SUPFAM" id="SSF52058">
    <property type="entry name" value="L domain-like"/>
    <property type="match status" value="1"/>
</dbReference>
<keyword evidence="6" id="KW-1070">Brassinosteroid signaling pathway</keyword>
<evidence type="ECO:0000256" key="5">
    <source>
        <dbReference type="ARBA" id="ARBA00022614"/>
    </source>
</evidence>
<evidence type="ECO:0000256" key="1">
    <source>
        <dbReference type="ARBA" id="ARBA00004236"/>
    </source>
</evidence>
<dbReference type="AlphaFoldDB" id="A0A9R0VGX0"/>
<dbReference type="InterPro" id="IPR032675">
    <property type="entry name" value="LRR_dom_sf"/>
</dbReference>
<dbReference type="PANTHER" id="PTHR27004:SF459">
    <property type="entry name" value="OS01G0132100 PROTEIN"/>
    <property type="match status" value="1"/>
</dbReference>
<protein>
    <submittedName>
        <fullName evidence="15">Uncharacterized protein</fullName>
    </submittedName>
</protein>
<evidence type="ECO:0000256" key="12">
    <source>
        <dbReference type="ARBA" id="ARBA00023180"/>
    </source>
</evidence>
<keyword evidence="9 14" id="KW-1133">Transmembrane helix</keyword>
<accession>A0A9R0VGX0</accession>
<dbReference type="PANTHER" id="PTHR27004">
    <property type="entry name" value="RECEPTOR-LIKE PROTEIN 12 ISOFORM X1"/>
    <property type="match status" value="1"/>
</dbReference>
<evidence type="ECO:0000256" key="8">
    <source>
        <dbReference type="ARBA" id="ARBA00022737"/>
    </source>
</evidence>
<evidence type="ECO:0000256" key="14">
    <source>
        <dbReference type="SAM" id="Phobius"/>
    </source>
</evidence>
<evidence type="ECO:0000256" key="3">
    <source>
        <dbReference type="ARBA" id="ARBA00009592"/>
    </source>
</evidence>
<gene>
    <name evidence="15" type="ORF">TRITD_3Av1G009170</name>
</gene>
<dbReference type="PROSITE" id="PS51450">
    <property type="entry name" value="LRR"/>
    <property type="match status" value="1"/>
</dbReference>
<dbReference type="OMA" id="HYANTLI"/>
<dbReference type="EMBL" id="LT934115">
    <property type="protein sequence ID" value="VAH56036.1"/>
    <property type="molecule type" value="Genomic_DNA"/>
</dbReference>
<dbReference type="FunFam" id="3.80.10.10:FF:000111">
    <property type="entry name" value="LRR receptor-like serine/threonine-protein kinase ERECTA"/>
    <property type="match status" value="1"/>
</dbReference>
<dbReference type="InterPro" id="IPR001611">
    <property type="entry name" value="Leu-rich_rpt"/>
</dbReference>
<evidence type="ECO:0000256" key="2">
    <source>
        <dbReference type="ARBA" id="ARBA00004479"/>
    </source>
</evidence>
<proteinExistence type="inferred from homology"/>
<keyword evidence="11" id="KW-0675">Receptor</keyword>
<dbReference type="Pfam" id="PF13855">
    <property type="entry name" value="LRR_8"/>
    <property type="match status" value="2"/>
</dbReference>
<keyword evidence="12" id="KW-0325">Glycoprotein</keyword>
<evidence type="ECO:0000256" key="13">
    <source>
        <dbReference type="ARBA" id="ARBA00037847"/>
    </source>
</evidence>
<feature type="transmembrane region" description="Helical" evidence="14">
    <location>
        <begin position="181"/>
        <end position="203"/>
    </location>
</feature>
<dbReference type="GO" id="GO:0009742">
    <property type="term" value="P:brassinosteroid mediated signaling pathway"/>
    <property type="evidence" value="ECO:0007669"/>
    <property type="project" value="UniProtKB-KW"/>
</dbReference>
<reference evidence="15 16" key="1">
    <citation type="submission" date="2017-09" db="EMBL/GenBank/DDBJ databases">
        <authorList>
            <consortium name="International Durum Wheat Genome Sequencing Consortium (IDWGSC)"/>
            <person name="Milanesi L."/>
        </authorList>
    </citation>
    <scope>NUCLEOTIDE SEQUENCE [LARGE SCALE GENOMIC DNA]</scope>
    <source>
        <strain evidence="16">cv. Svevo</strain>
    </source>
</reference>
<keyword evidence="4" id="KW-1003">Cell membrane</keyword>
<dbReference type="PRINTS" id="PR00019">
    <property type="entry name" value="LEURICHRPT"/>
</dbReference>
<evidence type="ECO:0000256" key="11">
    <source>
        <dbReference type="ARBA" id="ARBA00023170"/>
    </source>
</evidence>
<dbReference type="Gene3D" id="3.80.10.10">
    <property type="entry name" value="Ribonuclease Inhibitor"/>
    <property type="match status" value="1"/>
</dbReference>
<evidence type="ECO:0000256" key="6">
    <source>
        <dbReference type="ARBA" id="ARBA00022626"/>
    </source>
</evidence>
<comment type="subcellular location">
    <subcellularLocation>
        <location evidence="1">Cell membrane</location>
    </subcellularLocation>
    <subcellularLocation>
        <location evidence="13">Endomembrane system</location>
        <topology evidence="13">Single-pass membrane protein</topology>
    </subcellularLocation>
    <subcellularLocation>
        <location evidence="2">Membrane</location>
        <topology evidence="2">Single-pass type I membrane protein</topology>
    </subcellularLocation>
</comment>
<keyword evidence="5" id="KW-0433">Leucine-rich repeat</keyword>
<evidence type="ECO:0000256" key="4">
    <source>
        <dbReference type="ARBA" id="ARBA00022475"/>
    </source>
</evidence>
<dbReference type="Proteomes" id="UP000324705">
    <property type="component" value="Chromosome 3A"/>
</dbReference>
<evidence type="ECO:0000256" key="9">
    <source>
        <dbReference type="ARBA" id="ARBA00022989"/>
    </source>
</evidence>
<dbReference type="GO" id="GO:0005886">
    <property type="term" value="C:plasma membrane"/>
    <property type="evidence" value="ECO:0007669"/>
    <property type="project" value="UniProtKB-SubCell"/>
</dbReference>
<comment type="similarity">
    <text evidence="3">Belongs to the RLP family.</text>
</comment>
<evidence type="ECO:0000256" key="10">
    <source>
        <dbReference type="ARBA" id="ARBA00023136"/>
    </source>
</evidence>
<evidence type="ECO:0000313" key="15">
    <source>
        <dbReference type="EMBL" id="VAH56036.1"/>
    </source>
</evidence>